<dbReference type="GO" id="GO:0008160">
    <property type="term" value="F:protein tyrosine phosphatase activator activity"/>
    <property type="evidence" value="ECO:0007669"/>
    <property type="project" value="TreeGrafter"/>
</dbReference>
<evidence type="ECO:0000256" key="11">
    <source>
        <dbReference type="SAM" id="MobiDB-lite"/>
    </source>
</evidence>
<gene>
    <name evidence="13" type="primary">RRD1</name>
    <name evidence="13" type="ORF">NEMBOFW57_008879</name>
</gene>
<dbReference type="PANTHER" id="PTHR10012:SF3">
    <property type="entry name" value="SERINE_THREONINE-PROTEIN PHOSPHATASE 2A ACTIVATOR 1"/>
    <property type="match status" value="1"/>
</dbReference>
<evidence type="ECO:0000313" key="13">
    <source>
        <dbReference type="EMBL" id="KAG7286568.1"/>
    </source>
</evidence>
<evidence type="ECO:0000256" key="10">
    <source>
        <dbReference type="RuleBase" id="RU361210"/>
    </source>
</evidence>
<feature type="region of interest" description="Disordered" evidence="11">
    <location>
        <begin position="611"/>
        <end position="663"/>
    </location>
</feature>
<dbReference type="FunFam" id="1.20.120.1150:FF:000003">
    <property type="entry name" value="Serine/threonine-protein phosphatase 2A activator"/>
    <property type="match status" value="1"/>
</dbReference>
<dbReference type="InterPro" id="IPR001214">
    <property type="entry name" value="SET_dom"/>
</dbReference>
<comment type="similarity">
    <text evidence="4 10">Belongs to the PTPA-type PPIase family.</text>
</comment>
<evidence type="ECO:0000256" key="8">
    <source>
        <dbReference type="ARBA" id="ARBA00023242"/>
    </source>
</evidence>
<dbReference type="AlphaFoldDB" id="A0AAD4EWF6"/>
<keyword evidence="8" id="KW-0539">Nucleus</keyword>
<dbReference type="EC" id="5.2.1.8" evidence="10"/>
<dbReference type="Gene3D" id="2.170.270.10">
    <property type="entry name" value="SET domain"/>
    <property type="match status" value="1"/>
</dbReference>
<dbReference type="InterPro" id="IPR046341">
    <property type="entry name" value="SET_dom_sf"/>
</dbReference>
<name>A0AAD4EWF6_9PEZI</name>
<evidence type="ECO:0000256" key="4">
    <source>
        <dbReference type="ARBA" id="ARBA00011019"/>
    </source>
</evidence>
<feature type="compositionally biased region" description="Low complexity" evidence="11">
    <location>
        <begin position="7"/>
        <end position="24"/>
    </location>
</feature>
<dbReference type="GO" id="GO:0000159">
    <property type="term" value="C:protein phosphatase type 2A complex"/>
    <property type="evidence" value="ECO:0007669"/>
    <property type="project" value="TreeGrafter"/>
</dbReference>
<feature type="region of interest" description="Disordered" evidence="11">
    <location>
        <begin position="42"/>
        <end position="71"/>
    </location>
</feature>
<comment type="caution">
    <text evidence="13">The sequence shown here is derived from an EMBL/GenBank/DDBJ whole genome shotgun (WGS) entry which is preliminary data.</text>
</comment>
<evidence type="ECO:0000256" key="1">
    <source>
        <dbReference type="ARBA" id="ARBA00000971"/>
    </source>
</evidence>
<evidence type="ECO:0000256" key="7">
    <source>
        <dbReference type="ARBA" id="ARBA00023235"/>
    </source>
</evidence>
<comment type="subcellular location">
    <subcellularLocation>
        <location evidence="3 10">Cytoplasm</location>
    </subcellularLocation>
    <subcellularLocation>
        <location evidence="2">Nucleus</location>
    </subcellularLocation>
</comment>
<dbReference type="Pfam" id="PF03095">
    <property type="entry name" value="PTPA"/>
    <property type="match status" value="1"/>
</dbReference>
<dbReference type="GO" id="GO:0003755">
    <property type="term" value="F:peptidyl-prolyl cis-trans isomerase activity"/>
    <property type="evidence" value="ECO:0007669"/>
    <property type="project" value="UniProtKB-KW"/>
</dbReference>
<comment type="function">
    <text evidence="9">PPIases accelerate the folding of proteins. It catalyzes the cis-trans isomerization of proline imidic peptide bonds in oligopeptides. Acts as a regulatory subunit for PP2A-like phosphatases modulating their activity or substrate specificity, probably by inducing a conformational change in the catalytic subunit, a direct target of the PPIase. Can reactivate inactive phosphatase PP2A-phosphatase methylesterase complexes (PP2Ai) in presence of ATP and Mg(2+) by dissociating the inactive form from the complex.</text>
</comment>
<evidence type="ECO:0000313" key="14">
    <source>
        <dbReference type="Proteomes" id="UP001197093"/>
    </source>
</evidence>
<dbReference type="PANTHER" id="PTHR10012">
    <property type="entry name" value="SERINE/THREONINE-PROTEIN PHOSPHATASE 2A REGULATORY SUBUNIT B"/>
    <property type="match status" value="1"/>
</dbReference>
<keyword evidence="14" id="KW-1185">Reference proteome</keyword>
<dbReference type="GO" id="GO:0005634">
    <property type="term" value="C:nucleus"/>
    <property type="evidence" value="ECO:0007669"/>
    <property type="project" value="UniProtKB-SubCell"/>
</dbReference>
<dbReference type="EMBL" id="JAHCVI010000004">
    <property type="protein sequence ID" value="KAG7286568.1"/>
    <property type="molecule type" value="Genomic_DNA"/>
</dbReference>
<keyword evidence="6 10" id="KW-0697">Rotamase</keyword>
<evidence type="ECO:0000256" key="9">
    <source>
        <dbReference type="ARBA" id="ARBA00025287"/>
    </source>
</evidence>
<dbReference type="Gene3D" id="1.20.120.1150">
    <property type="match status" value="1"/>
</dbReference>
<evidence type="ECO:0000256" key="2">
    <source>
        <dbReference type="ARBA" id="ARBA00004123"/>
    </source>
</evidence>
<accession>A0AAD4EWF6</accession>
<proteinExistence type="inferred from homology"/>
<keyword evidence="5 10" id="KW-0963">Cytoplasm</keyword>
<evidence type="ECO:0000256" key="5">
    <source>
        <dbReference type="ARBA" id="ARBA00022490"/>
    </source>
</evidence>
<dbReference type="SUPFAM" id="SSF82199">
    <property type="entry name" value="SET domain"/>
    <property type="match status" value="1"/>
</dbReference>
<feature type="region of interest" description="Disordered" evidence="11">
    <location>
        <begin position="568"/>
        <end position="590"/>
    </location>
</feature>
<feature type="region of interest" description="Disordered" evidence="11">
    <location>
        <begin position="1"/>
        <end position="27"/>
    </location>
</feature>
<evidence type="ECO:0000259" key="12">
    <source>
        <dbReference type="PROSITE" id="PS50280"/>
    </source>
</evidence>
<protein>
    <recommendedName>
        <fullName evidence="10">Serine/threonine-protein phosphatase 2A activator</fullName>
        <ecNumber evidence="10">5.2.1.8</ecNumber>
    </recommendedName>
    <alternativeName>
        <fullName evidence="10">Phosphotyrosyl phosphatase activator</fullName>
    </alternativeName>
</protein>
<dbReference type="GO" id="GO:0005737">
    <property type="term" value="C:cytoplasm"/>
    <property type="evidence" value="ECO:0007669"/>
    <property type="project" value="UniProtKB-SubCell"/>
</dbReference>
<dbReference type="InterPro" id="IPR043170">
    <property type="entry name" value="PTPA_C_lid"/>
</dbReference>
<dbReference type="Proteomes" id="UP001197093">
    <property type="component" value="Unassembled WGS sequence"/>
</dbReference>
<evidence type="ECO:0000256" key="3">
    <source>
        <dbReference type="ARBA" id="ARBA00004496"/>
    </source>
</evidence>
<comment type="catalytic activity">
    <reaction evidence="1 10">
        <text>[protein]-peptidylproline (omega=180) = [protein]-peptidylproline (omega=0)</text>
        <dbReference type="Rhea" id="RHEA:16237"/>
        <dbReference type="Rhea" id="RHEA-COMP:10747"/>
        <dbReference type="Rhea" id="RHEA-COMP:10748"/>
        <dbReference type="ChEBI" id="CHEBI:83833"/>
        <dbReference type="ChEBI" id="CHEBI:83834"/>
        <dbReference type="EC" id="5.2.1.8"/>
    </reaction>
</comment>
<keyword evidence="7 10" id="KW-0413">Isomerase</keyword>
<dbReference type="InterPro" id="IPR037218">
    <property type="entry name" value="PTPA_sf"/>
</dbReference>
<dbReference type="CDD" id="cd04087">
    <property type="entry name" value="PTPA"/>
    <property type="match status" value="1"/>
</dbReference>
<reference evidence="13" key="1">
    <citation type="submission" date="2023-02" db="EMBL/GenBank/DDBJ databases">
        <authorList>
            <person name="Palmer J.M."/>
        </authorList>
    </citation>
    <scope>NUCLEOTIDE SEQUENCE</scope>
    <source>
        <strain evidence="13">FW57</strain>
    </source>
</reference>
<evidence type="ECO:0000256" key="6">
    <source>
        <dbReference type="ARBA" id="ARBA00023110"/>
    </source>
</evidence>
<dbReference type="GO" id="GO:0007052">
    <property type="term" value="P:mitotic spindle organization"/>
    <property type="evidence" value="ECO:0007669"/>
    <property type="project" value="TreeGrafter"/>
</dbReference>
<dbReference type="SUPFAM" id="SSF140984">
    <property type="entry name" value="PTPA-like"/>
    <property type="match status" value="1"/>
</dbReference>
<organism evidence="13 14">
    <name type="scientific">Staphylotrichum longicolle</name>
    <dbReference type="NCBI Taxonomy" id="669026"/>
    <lineage>
        <taxon>Eukaryota</taxon>
        <taxon>Fungi</taxon>
        <taxon>Dikarya</taxon>
        <taxon>Ascomycota</taxon>
        <taxon>Pezizomycotina</taxon>
        <taxon>Sordariomycetes</taxon>
        <taxon>Sordariomycetidae</taxon>
        <taxon>Sordariales</taxon>
        <taxon>Chaetomiaceae</taxon>
        <taxon>Staphylotrichum</taxon>
    </lineage>
</organism>
<dbReference type="PROSITE" id="PS50280">
    <property type="entry name" value="SET"/>
    <property type="match status" value="1"/>
</dbReference>
<sequence>MSTNAKSQASSPPQPSEAPQAPLPVNWPAHIPYLTKPAYSPHLTPAHLGALRTRPPPDPSDPLPEIPRNLKPGPCPAVRIVPITDPNHPAHGQAGLFATRDLAPGSLILPYLGEVHIGTAPFGCTATTSTDDPNSDDAYDYAKSDYDLWLDREADLAVDAARAGNEARFVNDYRGVPGRGGKKANAEFRAVWDPRTGERGMAVYVLRAGKRAVGRARVVGVARGEEVLVSYGRGFWQGRREEEEEVEEWKKRIHTGADLPHFLSSLAYRDIGLFLLQLNRALCPRKLPSSGRVQSFPLDGPRHDSEVVKSLRAMLAKMEDMIAEAPPEKGPRRFGNVSFRVWCALLEERGDGLLREGLPASLWERWGEGAVQEVKGYLMGAFGSAQRLDYGTGHELSFLAFLGGLWKLGVVRRLILTYNLEPAGSHGVWGLDDHSFLPYIFGSAQLTRPISGDEPMPLEGSVPGAPRPSDVTKPASVDLYRGSNMYFSAIGFINDVKTGPFWEHSPILFDISGIKDGWGKINKGMIKMFNAEVLSKFPVVQHFPFGSLFSWDTDPDAAVPAQSVHLNTHGTATSSTPPAPGGPGTAAPWAQATKMPGAAAGVPPGPGIPYSRAPWAASGSSGPTMPRGGVPDTGPAPPTAFPRGKPGTASNQFAVTKAPWAKD</sequence>
<feature type="domain" description="SET" evidence="12">
    <location>
        <begin position="76"/>
        <end position="232"/>
    </location>
</feature>
<dbReference type="InterPro" id="IPR004327">
    <property type="entry name" value="Phstyr_phstse_ac"/>
</dbReference>
<feature type="compositionally biased region" description="Pro residues" evidence="11">
    <location>
        <begin position="54"/>
        <end position="65"/>
    </location>
</feature>